<dbReference type="AlphaFoldDB" id="A0A3D9V536"/>
<sequence length="47" mass="5243">MNKITIETFAEIISVHNTGLIVGNGFSMNFDSCFRSIYDSLKEGDNI</sequence>
<proteinExistence type="predicted"/>
<protein>
    <submittedName>
        <fullName evidence="1">Uncharacterized protein</fullName>
    </submittedName>
</protein>
<dbReference type="RefSeq" id="WP_235661802.1">
    <property type="nucleotide sequence ID" value="NZ_QTTY01000014.1"/>
</dbReference>
<gene>
    <name evidence="1" type="ORF">DET55_11497</name>
</gene>
<accession>A0A3D9V536</accession>
<organism evidence="1 2">
    <name type="scientific">Bacillus mycoides</name>
    <dbReference type="NCBI Taxonomy" id="1405"/>
    <lineage>
        <taxon>Bacteria</taxon>
        <taxon>Bacillati</taxon>
        <taxon>Bacillota</taxon>
        <taxon>Bacilli</taxon>
        <taxon>Bacillales</taxon>
        <taxon>Bacillaceae</taxon>
        <taxon>Bacillus</taxon>
        <taxon>Bacillus cereus group</taxon>
    </lineage>
</organism>
<reference evidence="1 2" key="1">
    <citation type="submission" date="2018-08" db="EMBL/GenBank/DDBJ databases">
        <title>Freshwater and sediment microbial communities from various areas in North America, analyzing microbe dynamics in response to fracking.</title>
        <authorList>
            <person name="Lamendella R."/>
        </authorList>
    </citation>
    <scope>NUCLEOTIDE SEQUENCE [LARGE SCALE GENOMIC DNA]</scope>
    <source>
        <strain evidence="1 2">DB-1</strain>
    </source>
</reference>
<evidence type="ECO:0000313" key="2">
    <source>
        <dbReference type="Proteomes" id="UP000256530"/>
    </source>
</evidence>
<comment type="caution">
    <text evidence="1">The sequence shown here is derived from an EMBL/GenBank/DDBJ whole genome shotgun (WGS) entry which is preliminary data.</text>
</comment>
<dbReference type="EMBL" id="QTTY01000014">
    <property type="protein sequence ID" value="REF33264.1"/>
    <property type="molecule type" value="Genomic_DNA"/>
</dbReference>
<evidence type="ECO:0000313" key="1">
    <source>
        <dbReference type="EMBL" id="REF33264.1"/>
    </source>
</evidence>
<name>A0A3D9V536_BACMY</name>
<dbReference type="Proteomes" id="UP000256530">
    <property type="component" value="Unassembled WGS sequence"/>
</dbReference>